<dbReference type="AlphaFoldDB" id="A0A6M6E5E3"/>
<reference evidence="1 2" key="1">
    <citation type="submission" date="2019-10" db="EMBL/GenBank/DDBJ databases">
        <title>Complete genome sequences for adaption low water activity.</title>
        <authorList>
            <person name="Zhao L."/>
            <person name="Zhong J."/>
        </authorList>
    </citation>
    <scope>NUCLEOTIDE SEQUENCE [LARGE SCALE GENOMIC DNA]</scope>
    <source>
        <strain evidence="1 2">FDU301</strain>
        <plasmid evidence="2">pfdu301a</plasmid>
    </source>
</reference>
<sequence length="204" mass="23868">MNIDYLKYRIEITSDHKQNAVLVKGDNSSNALELELVSALKKEIERQIKIYKEEKLIAVLTLNELLGKELTKVCERVINAYESGFEFRYTNTLSYQDIPVLTEHFLVESLMKSKDIGMNNKYEVLYDFVVALNENINNEDQMELFRESFIKCCERLKIEEMVNDSKQLLSGIKKVLDTILEEKNSIPLFLFIKDVVDHLEEFNK</sequence>
<dbReference type="RefSeq" id="WP_171778337.1">
    <property type="nucleotide sequence ID" value="NZ_CP045273.1"/>
</dbReference>
<proteinExistence type="predicted"/>
<evidence type="ECO:0000313" key="2">
    <source>
        <dbReference type="Proteomes" id="UP000501076"/>
    </source>
</evidence>
<name>A0A6M6E5E3_PRIMG</name>
<dbReference type="Proteomes" id="UP000501076">
    <property type="component" value="Plasmid pFDU301A"/>
</dbReference>
<gene>
    <name evidence="1" type="ORF">FDZ14_30140</name>
</gene>
<evidence type="ECO:0000313" key="1">
    <source>
        <dbReference type="EMBL" id="QJX80349.1"/>
    </source>
</evidence>
<geneLocation type="plasmid" evidence="2">
    <name>pfdu301a</name>
</geneLocation>
<protein>
    <submittedName>
        <fullName evidence="1">Uncharacterized protein</fullName>
    </submittedName>
</protein>
<organism evidence="1 2">
    <name type="scientific">Priestia megaterium</name>
    <name type="common">Bacillus megaterium</name>
    <dbReference type="NCBI Taxonomy" id="1404"/>
    <lineage>
        <taxon>Bacteria</taxon>
        <taxon>Bacillati</taxon>
        <taxon>Bacillota</taxon>
        <taxon>Bacilli</taxon>
        <taxon>Bacillales</taxon>
        <taxon>Bacillaceae</taxon>
        <taxon>Priestia</taxon>
    </lineage>
</organism>
<keyword evidence="1" id="KW-0614">Plasmid</keyword>
<dbReference type="EMBL" id="CP045273">
    <property type="protein sequence ID" value="QJX80349.1"/>
    <property type="molecule type" value="Genomic_DNA"/>
</dbReference>
<accession>A0A6M6E5E3</accession>